<dbReference type="Pfam" id="PF03015">
    <property type="entry name" value="Sterile"/>
    <property type="match status" value="1"/>
</dbReference>
<evidence type="ECO:0000313" key="13">
    <source>
        <dbReference type="EMBL" id="KAL0281230.1"/>
    </source>
</evidence>
<keyword evidence="6" id="KW-1133">Transmembrane helix</keyword>
<keyword evidence="5 10" id="KW-0521">NADP</keyword>
<dbReference type="SUPFAM" id="SSF51735">
    <property type="entry name" value="NAD(P)-binding Rossmann-fold domains"/>
    <property type="match status" value="1"/>
</dbReference>
<evidence type="ECO:0000256" key="4">
    <source>
        <dbReference type="ARBA" id="ARBA00022692"/>
    </source>
</evidence>
<dbReference type="CDD" id="cd05236">
    <property type="entry name" value="FAR-N_SDR_e"/>
    <property type="match status" value="1"/>
</dbReference>
<dbReference type="GO" id="GO:0005777">
    <property type="term" value="C:peroxisome"/>
    <property type="evidence" value="ECO:0007669"/>
    <property type="project" value="TreeGrafter"/>
</dbReference>
<keyword evidence="3 10" id="KW-0444">Lipid biosynthesis</keyword>
<keyword evidence="10" id="KW-0560">Oxidoreductase</keyword>
<dbReference type="InterPro" id="IPR036291">
    <property type="entry name" value="NAD(P)-bd_dom_sf"/>
</dbReference>
<protein>
    <recommendedName>
        <fullName evidence="10">Fatty acyl-CoA reductase</fullName>
        <ecNumber evidence="10">1.2.1.84</ecNumber>
    </recommendedName>
</protein>
<name>A0AAW2IIA5_9NEOP</name>
<evidence type="ECO:0000256" key="2">
    <source>
        <dbReference type="ARBA" id="ARBA00005928"/>
    </source>
</evidence>
<dbReference type="CDD" id="cd09071">
    <property type="entry name" value="FAR_C"/>
    <property type="match status" value="1"/>
</dbReference>
<keyword evidence="4" id="KW-0812">Transmembrane</keyword>
<dbReference type="GO" id="GO:0080019">
    <property type="term" value="F:alcohol-forming very long-chain fatty acyl-CoA reductase activity"/>
    <property type="evidence" value="ECO:0007669"/>
    <property type="project" value="InterPro"/>
</dbReference>
<proteinExistence type="inferred from homology"/>
<dbReference type="InterPro" id="IPR013120">
    <property type="entry name" value="FAR_NAD-bd"/>
</dbReference>
<feature type="domain" description="Thioester reductase (TE)" evidence="12">
    <location>
        <begin position="22"/>
        <end position="291"/>
    </location>
</feature>
<evidence type="ECO:0000256" key="9">
    <source>
        <dbReference type="ARBA" id="ARBA00052530"/>
    </source>
</evidence>
<evidence type="ECO:0000259" key="11">
    <source>
        <dbReference type="Pfam" id="PF03015"/>
    </source>
</evidence>
<comment type="caution">
    <text evidence="13">The sequence shown here is derived from an EMBL/GenBank/DDBJ whole genome shotgun (WGS) entry which is preliminary data.</text>
</comment>
<dbReference type="GO" id="GO:0102965">
    <property type="term" value="F:alcohol-forming long-chain fatty acyl-CoA reductase activity"/>
    <property type="evidence" value="ECO:0007669"/>
    <property type="project" value="UniProtKB-EC"/>
</dbReference>
<comment type="catalytic activity">
    <reaction evidence="9 10">
        <text>a long-chain fatty acyl-CoA + 2 NADPH + 2 H(+) = a long-chain primary fatty alcohol + 2 NADP(+) + CoA</text>
        <dbReference type="Rhea" id="RHEA:52716"/>
        <dbReference type="ChEBI" id="CHEBI:15378"/>
        <dbReference type="ChEBI" id="CHEBI:57287"/>
        <dbReference type="ChEBI" id="CHEBI:57783"/>
        <dbReference type="ChEBI" id="CHEBI:58349"/>
        <dbReference type="ChEBI" id="CHEBI:77396"/>
        <dbReference type="ChEBI" id="CHEBI:83139"/>
        <dbReference type="EC" id="1.2.1.84"/>
    </reaction>
</comment>
<dbReference type="Gene3D" id="3.40.50.720">
    <property type="entry name" value="NAD(P)-binding Rossmann-like Domain"/>
    <property type="match status" value="1"/>
</dbReference>
<evidence type="ECO:0000259" key="12">
    <source>
        <dbReference type="Pfam" id="PF07993"/>
    </source>
</evidence>
<comment type="subcellular location">
    <subcellularLocation>
        <location evidence="1">Membrane</location>
        <topology evidence="1">Multi-pass membrane protein</topology>
    </subcellularLocation>
</comment>
<sequence>MSDPSDLGSDIAHFYRGRSVFITGASGFMGKVLIEKLLRSCPGISNIYCLMRPKSGNDVKTRLADILNTTVFDGLRRENPEVFNKVVPITGDISSPNLGICAADHKMLCESVSVVFHSAATVKFDEPLKFSVSLNVLGTKSLVQLCQKMENLEAVVHVSTAYCNCDRTEVNESLYPPPADPEKILNYAEYLDEEILDTLTPSLIQNRPNTYTYTKALAEHVFVKLGKGLPAAIVRPSIVTAAWKEPLPGWVDNLNGPTGLLAGAGKGVLRTLLCYKDLVADLIPVDVAINALIAVAWHTAVSRPDNIVIYNCTSGKLNPIHWKDIQRYGQESILRVPFREIIWYPGGSFKSSHIVNDVCVSLFQIIPAYILDTVYRITGRKPIMVRIQKKFSKAIKALQFFTTHEWHFESNNIAKLYSKLSERDKELFNFNIKQVNWRKYMENYILGIKQFILKDDASSLQEAKNNLRKYYMIHKATQILFYIVMWRFLLMRSEKARQIWFSLWSITVRLLRLVPFISS</sequence>
<reference evidence="13" key="1">
    <citation type="journal article" date="2024" name="Gigascience">
        <title>Chromosome-level genome of the poultry shaft louse Menopon gallinae provides insight into the host-switching and adaptive evolution of parasitic lice.</title>
        <authorList>
            <person name="Xu Y."/>
            <person name="Ma L."/>
            <person name="Liu S."/>
            <person name="Liang Y."/>
            <person name="Liu Q."/>
            <person name="He Z."/>
            <person name="Tian L."/>
            <person name="Duan Y."/>
            <person name="Cai W."/>
            <person name="Li H."/>
            <person name="Song F."/>
        </authorList>
    </citation>
    <scope>NUCLEOTIDE SEQUENCE</scope>
    <source>
        <strain evidence="13">Cailab_2023a</strain>
    </source>
</reference>
<evidence type="ECO:0000256" key="5">
    <source>
        <dbReference type="ARBA" id="ARBA00022857"/>
    </source>
</evidence>
<dbReference type="EC" id="1.2.1.84" evidence="10"/>
<accession>A0AAW2IIA5</accession>
<dbReference type="GO" id="GO:0016020">
    <property type="term" value="C:membrane"/>
    <property type="evidence" value="ECO:0007669"/>
    <property type="project" value="UniProtKB-SubCell"/>
</dbReference>
<evidence type="ECO:0000256" key="6">
    <source>
        <dbReference type="ARBA" id="ARBA00022989"/>
    </source>
</evidence>
<evidence type="ECO:0000256" key="3">
    <source>
        <dbReference type="ARBA" id="ARBA00022516"/>
    </source>
</evidence>
<dbReference type="InterPro" id="IPR026055">
    <property type="entry name" value="FAR"/>
</dbReference>
<dbReference type="GO" id="GO:0035336">
    <property type="term" value="P:long-chain fatty-acyl-CoA metabolic process"/>
    <property type="evidence" value="ECO:0007669"/>
    <property type="project" value="TreeGrafter"/>
</dbReference>
<dbReference type="AlphaFoldDB" id="A0AAW2IIA5"/>
<dbReference type="Pfam" id="PF07993">
    <property type="entry name" value="NAD_binding_4"/>
    <property type="match status" value="1"/>
</dbReference>
<comment type="similarity">
    <text evidence="2 10">Belongs to the fatty acyl-CoA reductase family.</text>
</comment>
<evidence type="ECO:0000256" key="10">
    <source>
        <dbReference type="RuleBase" id="RU363097"/>
    </source>
</evidence>
<keyword evidence="8" id="KW-0472">Membrane</keyword>
<dbReference type="FunFam" id="3.40.50.720:FF:000143">
    <property type="entry name" value="Fatty acyl-CoA reductase"/>
    <property type="match status" value="1"/>
</dbReference>
<dbReference type="InterPro" id="IPR033640">
    <property type="entry name" value="FAR_C"/>
</dbReference>
<comment type="function">
    <text evidence="10">Catalyzes the reduction of fatty acyl-CoA to fatty alcohols.</text>
</comment>
<dbReference type="EMBL" id="JARGDH010000001">
    <property type="protein sequence ID" value="KAL0281230.1"/>
    <property type="molecule type" value="Genomic_DNA"/>
</dbReference>
<organism evidence="13">
    <name type="scientific">Menopon gallinae</name>
    <name type="common">poultry shaft louse</name>
    <dbReference type="NCBI Taxonomy" id="328185"/>
    <lineage>
        <taxon>Eukaryota</taxon>
        <taxon>Metazoa</taxon>
        <taxon>Ecdysozoa</taxon>
        <taxon>Arthropoda</taxon>
        <taxon>Hexapoda</taxon>
        <taxon>Insecta</taxon>
        <taxon>Pterygota</taxon>
        <taxon>Neoptera</taxon>
        <taxon>Paraneoptera</taxon>
        <taxon>Psocodea</taxon>
        <taxon>Troctomorpha</taxon>
        <taxon>Phthiraptera</taxon>
        <taxon>Amblycera</taxon>
        <taxon>Menoponidae</taxon>
        <taxon>Menopon</taxon>
    </lineage>
</organism>
<evidence type="ECO:0000256" key="1">
    <source>
        <dbReference type="ARBA" id="ARBA00004141"/>
    </source>
</evidence>
<evidence type="ECO:0000256" key="8">
    <source>
        <dbReference type="ARBA" id="ARBA00023136"/>
    </source>
</evidence>
<dbReference type="PANTHER" id="PTHR11011">
    <property type="entry name" value="MALE STERILITY PROTEIN 2-RELATED"/>
    <property type="match status" value="1"/>
</dbReference>
<evidence type="ECO:0000256" key="7">
    <source>
        <dbReference type="ARBA" id="ARBA00023098"/>
    </source>
</evidence>
<gene>
    <name evidence="13" type="ORF">PYX00_002280</name>
</gene>
<feature type="domain" description="Fatty acyl-CoA reductase C-terminal" evidence="11">
    <location>
        <begin position="363"/>
        <end position="455"/>
    </location>
</feature>
<dbReference type="PANTHER" id="PTHR11011:SF116">
    <property type="entry name" value="FATTY ACYL-COA REDUCTASE CG5065-RELATED"/>
    <property type="match status" value="1"/>
</dbReference>
<keyword evidence="7 10" id="KW-0443">Lipid metabolism</keyword>